<dbReference type="PANTHER" id="PTHR47957">
    <property type="entry name" value="ATP-DEPENDENT HELICASE HRQ1"/>
    <property type="match status" value="1"/>
</dbReference>
<dbReference type="InterPro" id="IPR011545">
    <property type="entry name" value="DEAD/DEAH_box_helicase_dom"/>
</dbReference>
<gene>
    <name evidence="5" type="ORF">OLEAN_C24580</name>
</gene>
<dbReference type="PATRIC" id="fig|698738.3.peg.2545"/>
<protein>
    <submittedName>
        <fullName evidence="5">DEAD/DEAH box helicase domain protein</fullName>
    </submittedName>
</protein>
<dbReference type="InterPro" id="IPR014001">
    <property type="entry name" value="Helicase_ATP-bd"/>
</dbReference>
<dbReference type="PROSITE" id="PS51194">
    <property type="entry name" value="HELICASE_CTER"/>
    <property type="match status" value="1"/>
</dbReference>
<keyword evidence="2" id="KW-0067">ATP-binding</keyword>
<proteinExistence type="predicted"/>
<dbReference type="GO" id="GO:0003676">
    <property type="term" value="F:nucleic acid binding"/>
    <property type="evidence" value="ECO:0007669"/>
    <property type="project" value="InterPro"/>
</dbReference>
<keyword evidence="5" id="KW-0347">Helicase</keyword>
<evidence type="ECO:0000313" key="6">
    <source>
        <dbReference type="Proteomes" id="UP000032749"/>
    </source>
</evidence>
<reference evidence="5 6" key="1">
    <citation type="journal article" date="2013" name="Nat. Commun.">
        <title>Genome sequence and functional genomic analysis of the oil-degrading bacterium Oleispira antarctica.</title>
        <authorList>
            <person name="Kube M."/>
            <person name="Chernikova T.N."/>
            <person name="Al-Ramahi Y."/>
            <person name="Beloqui A."/>
            <person name="Lopez-Cortez N."/>
            <person name="Guazzaroni M.E."/>
            <person name="Heipieper H.J."/>
            <person name="Klages S."/>
            <person name="Kotsyurbenko O.R."/>
            <person name="Langer I."/>
            <person name="Nechitaylo T.Y."/>
            <person name="Lunsdorf H."/>
            <person name="Fernandez M."/>
            <person name="Juarez S."/>
            <person name="Ciordia S."/>
            <person name="Singer A."/>
            <person name="Kagan O."/>
            <person name="Egorova O."/>
            <person name="Petit P.A."/>
            <person name="Stogios P."/>
            <person name="Kim Y."/>
            <person name="Tchigvintsev A."/>
            <person name="Flick R."/>
            <person name="Denaro R."/>
            <person name="Genovese M."/>
            <person name="Albar J.P."/>
            <person name="Reva O.N."/>
            <person name="Martinez-Gomariz M."/>
            <person name="Tran H."/>
            <person name="Ferrer M."/>
            <person name="Savchenko A."/>
            <person name="Yakunin A.F."/>
            <person name="Yakimov M.M."/>
            <person name="Golyshina O.V."/>
            <person name="Reinhardt R."/>
            <person name="Golyshin P.N."/>
        </authorList>
    </citation>
    <scope>NUCLEOTIDE SEQUENCE [LARGE SCALE GENOMIC DNA]</scope>
</reference>
<dbReference type="SMART" id="SM00490">
    <property type="entry name" value="HELICc"/>
    <property type="match status" value="1"/>
</dbReference>
<sequence length="2131" mass="241429">MLPSLVSREIINTVQHFLKTNFPATTPGFLRNYGSDDARSAPHTIIDDFLLRSDSMFKGPYLGLGLPFRTVNQTDLLPFTNFEVGFPPYQHQTQAFNRLCGDTPLSTLVATGTGSGKTECFMYPLLDYCGVTPGKGIKAIIIYPMNALATDQARRFALEIAKRDNLKGKIRVGLFVGDNDKSPHRDMSPDYVITDKDTLRESPPDILLTNYKMLDYLLIRPKDQPIWRFNQPDDLRFLVVDELHTFDGAQGTDLSCLIRRLRDRLNLSDRLACVGTSATVGEDDSALIKYASKVFATELSVDDGAVIKEDRLTAEEFVEGHEVIEFNWPDPITLAGMAATQYRSIEDYIDAHASLWFVNPPFDLNSHNKQHKERAQVELGTLLKSHTAFHALLKACRDIVDTEQLINDWTTRLRVSHDDVQAILESLCALISTARSWREPHLEHPEKSGTAPLLQVRHQLWMRELGRMVANIGATPQLTFSDDLPKEADLHLPLIHCRECYATGWVSTRKPNESSVNNDLRGIYNAYFAGSSDTVALFPWRDDKPPTGGLVMQVCQCCGHLAQDTSKTYPCIECGGTESQRVWLPVMLREHQVQGVKKLSFHNDCPYCGANQGLNIMGSRAASLSSVMISKLFSSIYNDDLKLIAFSDSVQDAAHRAGFFGARTWKQVIREAIYQAVNDQFKNKSLEQLSKRIGDYWQRKLGAEDFVATFLAPNIEWLNDWEVLKKEGKLPPGSNTALDFVSKRLEWEALQEFGLSSRIGRTLEREGKVTVAPNQQAITHAAMRAVTELQNEIIELRDLTADQLEKFILGMLWHMRIKGAYHHKFIESYLHNDGKEFLLNRQLFLPNFSRLTTPPAFLSMERTSKNFEYIIGSGKTWYHNWFTKELLGSETLASNATIPQGYAIIIKAMVQTGLLQETDVKGNPIWSLRPERWQCVTGLSEICCDSCGHRIQIPMAQHSQWQGAGCQRQDCLGEYNHPQPVIAVDALPNPPVRLVTSEHTSLLAADERLAIEESFKRGDKRWDINLLSATPTMEMGIDIGDLSTVLLCTVPPAQASYLQRIGRAGRTDGNALNITVANNAPHDLYFYDDPLTMMAGSVQPPGIFLNATAVLERQIVAYCFDHWVQGSIDKDALPGKMKQVLDAVETNKSTAFPYTLLDYIESHRSDIFNQFMQLFPDLEAEGKEHLKHFIFGNNTTNNINYRLLNRLNEVVVQRTGLRDNVKGLKSELDKLKKQPVDEFITERIQLIEQERGGLMRLIKTFNEKQTLNFFTDEGLLPNYAFPEEGVTLHTIIYRKLETKQASEDDSKSSPQSYDKRSFELTRPAQSALSELAPESKFYGVNRQVEIDQVDLTVTKAEEWRLCDQCHYAENITLNGDNNSTCPRCSSEMWLNKSQKQTLLKLKQVFANASDKESRISDDSERREPIFFNRQLLVDVDPKASTKAYKIDSETLPFGFEYLSKVSFREVNFGKMGDDGSEIEIAGQNSSRPGFKICKHCGKVKKYRRNANQNHSFNCPLNSAIAVEDVDDYHKALYLYRDLESEAIRILLPLAEVESSDVRKQSLIAALHMGLEKYFKGDVNHLQLTHYSEPVIGGMGTGLRRHYLIILDKIPGGTGYLKELMRKPENLLDMFRTAHDQLSTCGCTQDPNKDGCYSCLFAYRESRNLTEISRDAAKELLEKILEHEHSLVEIPNLADVDINPLLESAFEERFIQTIGNISSDVRLTQAIVNNKPGWNLSCGGSSPMLWSIEPQDKSGDHARDTRPDFVFRPLRDQANLKPIRIYLDGYKFHQNSTKSDSEKRMAIWKKQDSYVWTLAWEDLPTPNKDLDTSIVEWLTQGANSQSVGLHDQICNKAQRPTYNQLTSTVEKGPLDWLMSYLRGNEANSSLLSQAAFSRLFGFLNFQSTPQQQEDVAKTAAATSPEEWFHDHFVGDIISNAVQVSTAKQLQLSVATPKQALKSLDVLTQLCAINLYIDDTDYENESFHQVWRMFWAATNLLQFIPFHTMVTQRGLDDSCYDDLLIKPVTETAGDKKWNSCEWDEAFELTIYPDELSVIAKENLPPPVVGYDIVLNADETHDQVEWCWPDRKVAFADLSEEEVEPLLKHGWKIITNCTEASIDQLIQWLQEEINGEQV</sequence>
<organism evidence="5 6">
    <name type="scientific">Oleispira antarctica RB-8</name>
    <dbReference type="NCBI Taxonomy" id="698738"/>
    <lineage>
        <taxon>Bacteria</taxon>
        <taxon>Pseudomonadati</taxon>
        <taxon>Pseudomonadota</taxon>
        <taxon>Gammaproteobacteria</taxon>
        <taxon>Oceanospirillales</taxon>
        <taxon>Oceanospirillaceae</taxon>
        <taxon>Oleispira</taxon>
    </lineage>
</organism>
<dbReference type="Gene3D" id="3.40.50.300">
    <property type="entry name" value="P-loop containing nucleotide triphosphate hydrolases"/>
    <property type="match status" value="2"/>
</dbReference>
<evidence type="ECO:0000256" key="2">
    <source>
        <dbReference type="ARBA" id="ARBA00022840"/>
    </source>
</evidence>
<dbReference type="OrthoDB" id="9815222at2"/>
<dbReference type="PROSITE" id="PS51192">
    <property type="entry name" value="HELICASE_ATP_BIND_1"/>
    <property type="match status" value="1"/>
</dbReference>
<dbReference type="GO" id="GO:0036297">
    <property type="term" value="P:interstrand cross-link repair"/>
    <property type="evidence" value="ECO:0007669"/>
    <property type="project" value="TreeGrafter"/>
</dbReference>
<keyword evidence="1" id="KW-0547">Nucleotide-binding</keyword>
<dbReference type="SMART" id="SM00487">
    <property type="entry name" value="DEXDc"/>
    <property type="match status" value="1"/>
</dbReference>
<keyword evidence="5" id="KW-0378">Hydrolase</keyword>
<dbReference type="HOGENOM" id="CLU_001338_1_0_6"/>
<feature type="domain" description="Helicase C-terminal" evidence="4">
    <location>
        <begin position="938"/>
        <end position="1111"/>
    </location>
</feature>
<evidence type="ECO:0000313" key="5">
    <source>
        <dbReference type="EMBL" id="CCK76634.1"/>
    </source>
</evidence>
<dbReference type="Pfam" id="PF00270">
    <property type="entry name" value="DEAD"/>
    <property type="match status" value="1"/>
</dbReference>
<dbReference type="Pfam" id="PF00271">
    <property type="entry name" value="Helicase_C"/>
    <property type="match status" value="1"/>
</dbReference>
<dbReference type="EMBL" id="FO203512">
    <property type="protein sequence ID" value="CCK76634.1"/>
    <property type="molecule type" value="Genomic_DNA"/>
</dbReference>
<dbReference type="Proteomes" id="UP000032749">
    <property type="component" value="Chromosome"/>
</dbReference>
<evidence type="ECO:0000259" key="3">
    <source>
        <dbReference type="PROSITE" id="PS51192"/>
    </source>
</evidence>
<dbReference type="InterPro" id="IPR027417">
    <property type="entry name" value="P-loop_NTPase"/>
</dbReference>
<dbReference type="InterPro" id="IPR001650">
    <property type="entry name" value="Helicase_C-like"/>
</dbReference>
<dbReference type="STRING" id="698738.OLEAN_C24580"/>
<dbReference type="PANTHER" id="PTHR47957:SF3">
    <property type="entry name" value="ATP-DEPENDENT HELICASE HRQ1"/>
    <property type="match status" value="1"/>
</dbReference>
<dbReference type="GO" id="GO:0005524">
    <property type="term" value="F:ATP binding"/>
    <property type="evidence" value="ECO:0007669"/>
    <property type="project" value="UniProtKB-KW"/>
</dbReference>
<feature type="domain" description="Helicase ATP-binding" evidence="3">
    <location>
        <begin position="98"/>
        <end position="298"/>
    </location>
</feature>
<dbReference type="SUPFAM" id="SSF52540">
    <property type="entry name" value="P-loop containing nucleoside triphosphate hydrolases"/>
    <property type="match status" value="2"/>
</dbReference>
<evidence type="ECO:0000256" key="1">
    <source>
        <dbReference type="ARBA" id="ARBA00022741"/>
    </source>
</evidence>
<dbReference type="Pfam" id="PF09369">
    <property type="entry name" value="MZB"/>
    <property type="match status" value="1"/>
</dbReference>
<evidence type="ECO:0000259" key="4">
    <source>
        <dbReference type="PROSITE" id="PS51194"/>
    </source>
</evidence>
<dbReference type="GO" id="GO:0043138">
    <property type="term" value="F:3'-5' DNA helicase activity"/>
    <property type="evidence" value="ECO:0007669"/>
    <property type="project" value="TreeGrafter"/>
</dbReference>
<dbReference type="KEGG" id="oai:OLEAN_C24580"/>
<dbReference type="InterPro" id="IPR018973">
    <property type="entry name" value="MZB"/>
</dbReference>
<name>R4YUF8_OLEAN</name>
<keyword evidence="6" id="KW-1185">Reference proteome</keyword>
<accession>R4YUF8</accession>
<dbReference type="GO" id="GO:0006289">
    <property type="term" value="P:nucleotide-excision repair"/>
    <property type="evidence" value="ECO:0007669"/>
    <property type="project" value="TreeGrafter"/>
</dbReference>